<feature type="transmembrane region" description="Helical" evidence="5">
    <location>
        <begin position="93"/>
        <end position="121"/>
    </location>
</feature>
<evidence type="ECO:0000313" key="8">
    <source>
        <dbReference type="Proteomes" id="UP000008672"/>
    </source>
</evidence>
<dbReference type="PRINTS" id="PR00237">
    <property type="entry name" value="GPCRRHODOPSN"/>
</dbReference>
<feature type="domain" description="G-protein coupled receptors family 1 profile" evidence="6">
    <location>
        <begin position="43"/>
        <end position="291"/>
    </location>
</feature>
<feature type="transmembrane region" description="Helical" evidence="5">
    <location>
        <begin position="142"/>
        <end position="159"/>
    </location>
</feature>
<evidence type="ECO:0000256" key="1">
    <source>
        <dbReference type="ARBA" id="ARBA00004370"/>
    </source>
</evidence>
<sequence length="319" mass="37071">FATKMENISSFSMNLTQPTNTLSVLNLFNTIFVVPFIAAFLYINILMLYTFCLGRIFWESSRYILFAHMLINDTIQLVIAVLLLWLYEMQLKIPFPICFTLIIVTGTAYLNTPLSLAAMSLERYIAICFPLRHVEICRVDRLWVVIVTIWMTGLIPYITDLVVLCVLLDRTFFSQNISCKRQNLLLTRFQNILRSVVHAIEFSSVCMTMLYTYVKILLQARKVSTNNSSASKAHKTVVLHAVQLLLCLTSFTHPITERLLLGLDNWVYTNLAFLNFVVFILFPRCLSPLIYGLRDEMFRTHLRRHLPRCLKKIRQVLPR</sequence>
<dbReference type="AlphaFoldDB" id="H3A5S0"/>
<dbReference type="GeneTree" id="ENSGT00940000161337"/>
<dbReference type="Gene3D" id="1.20.1070.10">
    <property type="entry name" value="Rhodopsin 7-helix transmembrane proteins"/>
    <property type="match status" value="1"/>
</dbReference>
<name>H3A5S0_LATCH</name>
<dbReference type="GO" id="GO:0004984">
    <property type="term" value="F:olfactory receptor activity"/>
    <property type="evidence" value="ECO:0007669"/>
    <property type="project" value="TreeGrafter"/>
</dbReference>
<reference evidence="8" key="1">
    <citation type="submission" date="2011-08" db="EMBL/GenBank/DDBJ databases">
        <title>The draft genome of Latimeria chalumnae.</title>
        <authorList>
            <person name="Di Palma F."/>
            <person name="Alfoldi J."/>
            <person name="Johnson J."/>
            <person name="Berlin A."/>
            <person name="Gnerre S."/>
            <person name="Jaffe D."/>
            <person name="MacCallum I."/>
            <person name="Young S."/>
            <person name="Walker B.J."/>
            <person name="Lander E."/>
            <person name="Lindblad-Toh K."/>
        </authorList>
    </citation>
    <scope>NUCLEOTIDE SEQUENCE [LARGE SCALE GENOMIC DNA]</scope>
    <source>
        <strain evidence="8">Wild caught</strain>
    </source>
</reference>
<dbReference type="GO" id="GO:0004930">
    <property type="term" value="F:G protein-coupled receptor activity"/>
    <property type="evidence" value="ECO:0007669"/>
    <property type="project" value="InterPro"/>
</dbReference>
<evidence type="ECO:0000313" key="7">
    <source>
        <dbReference type="Ensembl" id="ENSLACP00000004991.1"/>
    </source>
</evidence>
<dbReference type="InParanoid" id="H3A5S0"/>
<dbReference type="PANTHER" id="PTHR26451">
    <property type="entry name" value="G_PROTEIN_RECEP_F1_2 DOMAIN-CONTAINING PROTEIN"/>
    <property type="match status" value="1"/>
</dbReference>
<feature type="transmembrane region" description="Helical" evidence="5">
    <location>
        <begin position="237"/>
        <end position="255"/>
    </location>
</feature>
<organism evidence="7 8">
    <name type="scientific">Latimeria chalumnae</name>
    <name type="common">Coelacanth</name>
    <dbReference type="NCBI Taxonomy" id="7897"/>
    <lineage>
        <taxon>Eukaryota</taxon>
        <taxon>Metazoa</taxon>
        <taxon>Chordata</taxon>
        <taxon>Craniata</taxon>
        <taxon>Vertebrata</taxon>
        <taxon>Euteleostomi</taxon>
        <taxon>Coelacanthiformes</taxon>
        <taxon>Coelacanthidae</taxon>
        <taxon>Latimeria</taxon>
    </lineage>
</organism>
<keyword evidence="2 5" id="KW-0812">Transmembrane</keyword>
<dbReference type="eggNOG" id="ENOG502QWIF">
    <property type="taxonomic scope" value="Eukaryota"/>
</dbReference>
<evidence type="ECO:0000256" key="5">
    <source>
        <dbReference type="SAM" id="Phobius"/>
    </source>
</evidence>
<reference evidence="7" key="3">
    <citation type="submission" date="2025-09" db="UniProtKB">
        <authorList>
            <consortium name="Ensembl"/>
        </authorList>
    </citation>
    <scope>IDENTIFICATION</scope>
</reference>
<feature type="transmembrane region" description="Helical" evidence="5">
    <location>
        <begin position="196"/>
        <end position="216"/>
    </location>
</feature>
<evidence type="ECO:0000256" key="3">
    <source>
        <dbReference type="ARBA" id="ARBA00022989"/>
    </source>
</evidence>
<keyword evidence="3 5" id="KW-1133">Transmembrane helix</keyword>
<dbReference type="GO" id="GO:0005549">
    <property type="term" value="F:odorant binding"/>
    <property type="evidence" value="ECO:0007669"/>
    <property type="project" value="TreeGrafter"/>
</dbReference>
<dbReference type="Pfam" id="PF00001">
    <property type="entry name" value="7tm_1"/>
    <property type="match status" value="1"/>
</dbReference>
<gene>
    <name evidence="7" type="primary">LOC106705985</name>
</gene>
<dbReference type="FunFam" id="1.20.1070.10:FF:000096">
    <property type="entry name" value="Odorant receptor 131-2"/>
    <property type="match status" value="1"/>
</dbReference>
<accession>H3A5S0</accession>
<dbReference type="PROSITE" id="PS50262">
    <property type="entry name" value="G_PROTEIN_RECEP_F1_2"/>
    <property type="match status" value="1"/>
</dbReference>
<evidence type="ECO:0000256" key="2">
    <source>
        <dbReference type="ARBA" id="ARBA00022692"/>
    </source>
</evidence>
<keyword evidence="4 5" id="KW-0472">Membrane</keyword>
<dbReference type="InterPro" id="IPR000276">
    <property type="entry name" value="GPCR_Rhodpsn"/>
</dbReference>
<reference evidence="7" key="2">
    <citation type="submission" date="2025-08" db="UniProtKB">
        <authorList>
            <consortium name="Ensembl"/>
        </authorList>
    </citation>
    <scope>IDENTIFICATION</scope>
</reference>
<dbReference type="STRING" id="7897.ENSLACP00000004991"/>
<dbReference type="EMBL" id="AFYH01199002">
    <property type="status" value="NOT_ANNOTATED_CDS"/>
    <property type="molecule type" value="Genomic_DNA"/>
</dbReference>
<dbReference type="PANTHER" id="PTHR26451:SF991">
    <property type="entry name" value="ODORANT RECEPTOR"/>
    <property type="match status" value="1"/>
</dbReference>
<feature type="transmembrane region" description="Helical" evidence="5">
    <location>
        <begin position="267"/>
        <end position="293"/>
    </location>
</feature>
<dbReference type="Ensembl" id="ENSLACT00000005035.1">
    <property type="protein sequence ID" value="ENSLACP00000004991.1"/>
    <property type="gene ID" value="ENSLACG00000004438.1"/>
</dbReference>
<feature type="transmembrane region" description="Helical" evidence="5">
    <location>
        <begin position="27"/>
        <end position="51"/>
    </location>
</feature>
<proteinExistence type="predicted"/>
<dbReference type="Proteomes" id="UP000008672">
    <property type="component" value="Unassembled WGS sequence"/>
</dbReference>
<feature type="transmembrane region" description="Helical" evidence="5">
    <location>
        <begin position="63"/>
        <end position="87"/>
    </location>
</feature>
<dbReference type="SUPFAM" id="SSF81321">
    <property type="entry name" value="Family A G protein-coupled receptor-like"/>
    <property type="match status" value="1"/>
</dbReference>
<keyword evidence="8" id="KW-1185">Reference proteome</keyword>
<protein>
    <recommendedName>
        <fullName evidence="6">G-protein coupled receptors family 1 profile domain-containing protein</fullName>
    </recommendedName>
</protein>
<dbReference type="CDD" id="cd00637">
    <property type="entry name" value="7tm_classA_rhodopsin-like"/>
    <property type="match status" value="1"/>
</dbReference>
<dbReference type="InterPro" id="IPR017452">
    <property type="entry name" value="GPCR_Rhodpsn_7TM"/>
</dbReference>
<comment type="subcellular location">
    <subcellularLocation>
        <location evidence="1">Membrane</location>
    </subcellularLocation>
</comment>
<evidence type="ECO:0000256" key="4">
    <source>
        <dbReference type="ARBA" id="ARBA00023136"/>
    </source>
</evidence>
<dbReference type="OMA" id="HMIINDT"/>
<dbReference type="HOGENOM" id="CLU_077059_0_0_1"/>
<dbReference type="InterPro" id="IPR052921">
    <property type="entry name" value="GPCR1_Superfamily_Member"/>
</dbReference>
<dbReference type="GO" id="GO:0016020">
    <property type="term" value="C:membrane"/>
    <property type="evidence" value="ECO:0007669"/>
    <property type="project" value="UniProtKB-SubCell"/>
</dbReference>
<evidence type="ECO:0000259" key="6">
    <source>
        <dbReference type="PROSITE" id="PS50262"/>
    </source>
</evidence>